<dbReference type="PROSITE" id="PS51790">
    <property type="entry name" value="MSRB"/>
    <property type="match status" value="1"/>
</dbReference>
<keyword evidence="5" id="KW-0479">Metal-binding</keyword>
<dbReference type="PANTHER" id="PTHR10173">
    <property type="entry name" value="METHIONINE SULFOXIDE REDUCTASE"/>
    <property type="match status" value="1"/>
</dbReference>
<reference evidence="8" key="1">
    <citation type="submission" date="2017-08" db="EMBL/GenBank/DDBJ databases">
        <authorList>
            <person name="Polle J.E."/>
            <person name="Barry K."/>
            <person name="Cushman J."/>
            <person name="Schmutz J."/>
            <person name="Tran D."/>
            <person name="Hathwaick L.T."/>
            <person name="Yim W.C."/>
            <person name="Jenkins J."/>
            <person name="Mckie-Krisberg Z.M."/>
            <person name="Prochnik S."/>
            <person name="Lindquist E."/>
            <person name="Dockter R.B."/>
            <person name="Adam C."/>
            <person name="Molina H."/>
            <person name="Bunkerborg J."/>
            <person name="Jin E."/>
            <person name="Buchheim M."/>
            <person name="Magnuson J."/>
        </authorList>
    </citation>
    <scope>NUCLEOTIDE SEQUENCE</scope>
    <source>
        <strain evidence="8">CCAP 19/18</strain>
    </source>
</reference>
<feature type="region of interest" description="Disordered" evidence="6">
    <location>
        <begin position="1"/>
        <end position="26"/>
    </location>
</feature>
<dbReference type="NCBIfam" id="TIGR00357">
    <property type="entry name" value="peptide-methionine (R)-S-oxide reductase MsrB"/>
    <property type="match status" value="1"/>
</dbReference>
<protein>
    <recommendedName>
        <fullName evidence="2 5">Peptide-methionine (R)-S-oxide reductase</fullName>
        <ecNumber evidence="2 5">1.8.4.12</ecNumber>
    </recommendedName>
</protein>
<evidence type="ECO:0000313" key="8">
    <source>
        <dbReference type="EMBL" id="KAF5837739.1"/>
    </source>
</evidence>
<keyword evidence="3 5" id="KW-0560">Oxidoreductase</keyword>
<dbReference type="EMBL" id="MU069604">
    <property type="protein sequence ID" value="KAF5837739.1"/>
    <property type="molecule type" value="Genomic_DNA"/>
</dbReference>
<comment type="similarity">
    <text evidence="1 5">Belongs to the MsrB Met sulfoxide reductase family.</text>
</comment>
<keyword evidence="5" id="KW-0862">Zinc</keyword>
<evidence type="ECO:0000256" key="3">
    <source>
        <dbReference type="ARBA" id="ARBA00023002"/>
    </source>
</evidence>
<evidence type="ECO:0000313" key="9">
    <source>
        <dbReference type="Proteomes" id="UP000815325"/>
    </source>
</evidence>
<dbReference type="EC" id="1.8.4.12" evidence="2 5"/>
<dbReference type="Proteomes" id="UP000815325">
    <property type="component" value="Unassembled WGS sequence"/>
</dbReference>
<dbReference type="InterPro" id="IPR011057">
    <property type="entry name" value="Mss4-like_sf"/>
</dbReference>
<name>A0ABQ7GT00_DUNSA</name>
<accession>A0ABQ7GT00</accession>
<dbReference type="PANTHER" id="PTHR10173:SF52">
    <property type="entry name" value="METHIONINE-R-SULFOXIDE REDUCTASE B1"/>
    <property type="match status" value="1"/>
</dbReference>
<evidence type="ECO:0000256" key="1">
    <source>
        <dbReference type="ARBA" id="ARBA00007174"/>
    </source>
</evidence>
<dbReference type="SUPFAM" id="SSF51316">
    <property type="entry name" value="Mss4-like"/>
    <property type="match status" value="1"/>
</dbReference>
<evidence type="ECO:0000256" key="5">
    <source>
        <dbReference type="RuleBase" id="RU365044"/>
    </source>
</evidence>
<gene>
    <name evidence="8" type="ORF">DUNSADRAFT_3882</name>
</gene>
<comment type="catalytic activity">
    <reaction evidence="4 5">
        <text>L-methionyl-[protein] + [thioredoxin]-disulfide + H2O = L-methionyl-(R)-S-oxide-[protein] + [thioredoxin]-dithiol</text>
        <dbReference type="Rhea" id="RHEA:24164"/>
        <dbReference type="Rhea" id="RHEA-COMP:10698"/>
        <dbReference type="Rhea" id="RHEA-COMP:10700"/>
        <dbReference type="Rhea" id="RHEA-COMP:12313"/>
        <dbReference type="Rhea" id="RHEA-COMP:12314"/>
        <dbReference type="ChEBI" id="CHEBI:15377"/>
        <dbReference type="ChEBI" id="CHEBI:16044"/>
        <dbReference type="ChEBI" id="CHEBI:29950"/>
        <dbReference type="ChEBI" id="CHEBI:45764"/>
        <dbReference type="ChEBI" id="CHEBI:50058"/>
        <dbReference type="EC" id="1.8.4.12"/>
    </reaction>
</comment>
<feature type="domain" description="MsrB" evidence="7">
    <location>
        <begin position="30"/>
        <end position="110"/>
    </location>
</feature>
<proteinExistence type="inferred from homology"/>
<dbReference type="InterPro" id="IPR028427">
    <property type="entry name" value="Met_Sox_Rdtase_MsrB"/>
</dbReference>
<keyword evidence="9" id="KW-1185">Reference proteome</keyword>
<dbReference type="Gene3D" id="2.170.150.20">
    <property type="entry name" value="Peptide methionine sulfoxide reductase"/>
    <property type="match status" value="1"/>
</dbReference>
<comment type="function">
    <text evidence="5">Catalyzes the reduction of methionine sulfoxide (MetSO) to methionine in proteins. Plays a protective role against oxidative stress by restoring activity to proteins that have been inactivated by methionine oxidation. MSRB family specifically reduces the MetSO R-enantiomer.</text>
</comment>
<evidence type="ECO:0000259" key="7">
    <source>
        <dbReference type="PROSITE" id="PS51790"/>
    </source>
</evidence>
<evidence type="ECO:0000256" key="4">
    <source>
        <dbReference type="ARBA" id="ARBA00048488"/>
    </source>
</evidence>
<evidence type="ECO:0000256" key="2">
    <source>
        <dbReference type="ARBA" id="ARBA00012499"/>
    </source>
</evidence>
<organism evidence="8 9">
    <name type="scientific">Dunaliella salina</name>
    <name type="common">Green alga</name>
    <name type="synonym">Protococcus salinus</name>
    <dbReference type="NCBI Taxonomy" id="3046"/>
    <lineage>
        <taxon>Eukaryota</taxon>
        <taxon>Viridiplantae</taxon>
        <taxon>Chlorophyta</taxon>
        <taxon>core chlorophytes</taxon>
        <taxon>Chlorophyceae</taxon>
        <taxon>CS clade</taxon>
        <taxon>Chlamydomonadales</taxon>
        <taxon>Dunaliellaceae</taxon>
        <taxon>Dunaliella</taxon>
    </lineage>
</organism>
<dbReference type="Pfam" id="PF01641">
    <property type="entry name" value="SelR"/>
    <property type="match status" value="1"/>
</dbReference>
<dbReference type="InterPro" id="IPR002579">
    <property type="entry name" value="Met_Sox_Rdtase_MsrB_dom"/>
</dbReference>
<sequence>MGNSGPSKGWAPSTGNEPRKISKSGYDMGGLPLFTKEGKFESGTGWPSFWKPIDKEHLIEITDTSIPMMPRTEVLDARAGSHLGHVFNDGPPPTFKRYCMNAAALKFIPKGEPLPEESRPVKEYWLYQR</sequence>
<evidence type="ECO:0000256" key="6">
    <source>
        <dbReference type="SAM" id="MobiDB-lite"/>
    </source>
</evidence>
<comment type="caution">
    <text evidence="8">The sequence shown here is derived from an EMBL/GenBank/DDBJ whole genome shotgun (WGS) entry which is preliminary data.</text>
</comment>
<comment type="cofactor">
    <cofactor evidence="5">
        <name>Zn(2+)</name>
        <dbReference type="ChEBI" id="CHEBI:29105"/>
    </cofactor>
    <text evidence="5">Binds 1 zinc ion per subunit.</text>
</comment>